<evidence type="ECO:0000313" key="4">
    <source>
        <dbReference type="WBParaSite" id="HPLM_0000424201-mRNA-1"/>
    </source>
</evidence>
<feature type="region of interest" description="Disordered" evidence="1">
    <location>
        <begin position="317"/>
        <end position="355"/>
    </location>
</feature>
<dbReference type="GO" id="GO:0004190">
    <property type="term" value="F:aspartic-type endopeptidase activity"/>
    <property type="evidence" value="ECO:0007669"/>
    <property type="project" value="InterPro"/>
</dbReference>
<dbReference type="SUPFAM" id="SSF50630">
    <property type="entry name" value="Acid proteases"/>
    <property type="match status" value="1"/>
</dbReference>
<dbReference type="CDD" id="cd00303">
    <property type="entry name" value="retropepsin_like"/>
    <property type="match status" value="1"/>
</dbReference>
<dbReference type="Gene3D" id="2.40.70.10">
    <property type="entry name" value="Acid Proteases"/>
    <property type="match status" value="1"/>
</dbReference>
<dbReference type="Pfam" id="PF13650">
    <property type="entry name" value="Asp_protease_2"/>
    <property type="match status" value="1"/>
</dbReference>
<name>A0A0N4W374_HAEPC</name>
<proteinExistence type="predicted"/>
<dbReference type="InterPro" id="IPR001969">
    <property type="entry name" value="Aspartic_peptidase_AS"/>
</dbReference>
<dbReference type="STRING" id="6290.A0A0N4W374"/>
<accession>A0A0N4W374</accession>
<feature type="compositionally biased region" description="Polar residues" evidence="1">
    <location>
        <begin position="326"/>
        <end position="335"/>
    </location>
</feature>
<evidence type="ECO:0000313" key="3">
    <source>
        <dbReference type="Proteomes" id="UP000268014"/>
    </source>
</evidence>
<reference evidence="4" key="1">
    <citation type="submission" date="2017-02" db="UniProtKB">
        <authorList>
            <consortium name="WormBaseParasite"/>
        </authorList>
    </citation>
    <scope>IDENTIFICATION</scope>
</reference>
<reference evidence="2 3" key="2">
    <citation type="submission" date="2018-11" db="EMBL/GenBank/DDBJ databases">
        <authorList>
            <consortium name="Pathogen Informatics"/>
        </authorList>
    </citation>
    <scope>NUCLEOTIDE SEQUENCE [LARGE SCALE GENOMIC DNA]</scope>
    <source>
        <strain evidence="2 3">MHpl1</strain>
    </source>
</reference>
<dbReference type="AlphaFoldDB" id="A0A0N4W374"/>
<dbReference type="PROSITE" id="PS00141">
    <property type="entry name" value="ASP_PROTEASE"/>
    <property type="match status" value="1"/>
</dbReference>
<organism evidence="4">
    <name type="scientific">Haemonchus placei</name>
    <name type="common">Barber's pole worm</name>
    <dbReference type="NCBI Taxonomy" id="6290"/>
    <lineage>
        <taxon>Eukaryota</taxon>
        <taxon>Metazoa</taxon>
        <taxon>Ecdysozoa</taxon>
        <taxon>Nematoda</taxon>
        <taxon>Chromadorea</taxon>
        <taxon>Rhabditida</taxon>
        <taxon>Rhabditina</taxon>
        <taxon>Rhabditomorpha</taxon>
        <taxon>Strongyloidea</taxon>
        <taxon>Trichostrongylidae</taxon>
        <taxon>Haemonchus</taxon>
    </lineage>
</organism>
<sequence length="355" mass="38599">MPAPQNYSTPAESPIPLEPAPFPTVYTLSLATQSLSTHIRITVNGVNVSALIDTGSSITLAAQNLCAALGVFTLDPPQSITAMGMAGIHVPMAGSKKVQLRISNICLQHTLHFTKGSCVPNIHSAYEVILGNDLLALLPTMTIDYQNHQVSFGQATLPLGQACTLNNWGEATDFTLVSQAMRLFQRDLSVAPAIINSKQPVLLVSNPTNQPQTLYAGMHIAKAMPLTKEIALTDHIQAELTEPPAPARGNRTFVRGSPELIDFRHEQQRDNFLRLVRLVKTDQPLPPSISDELRGPASTLPTIPEEETFLNAFPTDAISGHKHDLASTSPTTPQQALEDPTPPTRYNLRPRNHDR</sequence>
<dbReference type="OrthoDB" id="5872988at2759"/>
<dbReference type="WBParaSite" id="HPLM_0000424201-mRNA-1">
    <property type="protein sequence ID" value="HPLM_0000424201-mRNA-1"/>
    <property type="gene ID" value="HPLM_0000424201"/>
</dbReference>
<dbReference type="GO" id="GO:0006508">
    <property type="term" value="P:proteolysis"/>
    <property type="evidence" value="ECO:0007669"/>
    <property type="project" value="InterPro"/>
</dbReference>
<evidence type="ECO:0000313" key="2">
    <source>
        <dbReference type="EMBL" id="VDO22763.1"/>
    </source>
</evidence>
<gene>
    <name evidence="2" type="ORF">HPLM_LOCUS4234</name>
</gene>
<dbReference type="InterPro" id="IPR021109">
    <property type="entry name" value="Peptidase_aspartic_dom_sf"/>
</dbReference>
<evidence type="ECO:0000256" key="1">
    <source>
        <dbReference type="SAM" id="MobiDB-lite"/>
    </source>
</evidence>
<keyword evidence="3" id="KW-1185">Reference proteome</keyword>
<protein>
    <submittedName>
        <fullName evidence="4">Peptidase A2 domain-containing protein</fullName>
    </submittedName>
</protein>
<dbReference type="Proteomes" id="UP000268014">
    <property type="component" value="Unassembled WGS sequence"/>
</dbReference>
<dbReference type="EMBL" id="UZAF01016188">
    <property type="protein sequence ID" value="VDO22763.1"/>
    <property type="molecule type" value="Genomic_DNA"/>
</dbReference>